<name>A0A1S0TR23_LOALO</name>
<sequence length="74" mass="8074">MFPCLTIEQVRLLLREANGNVNDTAEMAFDLLNDTPSTSSSSPLEQSIIREAIRNGAMSESCSNGKHSMAMGRK</sequence>
<dbReference type="GeneID" id="9947301"/>
<dbReference type="InParanoid" id="A0A1S0TR23"/>
<protein>
    <recommendedName>
        <fullName evidence="1">CUE domain-containing protein</fullName>
    </recommendedName>
</protein>
<dbReference type="InterPro" id="IPR003892">
    <property type="entry name" value="CUE"/>
</dbReference>
<evidence type="ECO:0000259" key="1">
    <source>
        <dbReference type="PROSITE" id="PS51140"/>
    </source>
</evidence>
<dbReference type="PROSITE" id="PS51140">
    <property type="entry name" value="CUE"/>
    <property type="match status" value="1"/>
</dbReference>
<proteinExistence type="predicted"/>
<dbReference type="AlphaFoldDB" id="A0A1S0TR23"/>
<evidence type="ECO:0000313" key="2">
    <source>
        <dbReference type="EMBL" id="EFO18636.1"/>
    </source>
</evidence>
<organism evidence="2">
    <name type="scientific">Loa loa</name>
    <name type="common">Eye worm</name>
    <name type="synonym">Filaria loa</name>
    <dbReference type="NCBI Taxonomy" id="7209"/>
    <lineage>
        <taxon>Eukaryota</taxon>
        <taxon>Metazoa</taxon>
        <taxon>Ecdysozoa</taxon>
        <taxon>Nematoda</taxon>
        <taxon>Chromadorea</taxon>
        <taxon>Rhabditida</taxon>
        <taxon>Spirurina</taxon>
        <taxon>Spiruromorpha</taxon>
        <taxon>Filarioidea</taxon>
        <taxon>Onchocercidae</taxon>
        <taxon>Loa</taxon>
    </lineage>
</organism>
<dbReference type="RefSeq" id="XP_003145436.1">
    <property type="nucleotide sequence ID" value="XM_003145388.1"/>
</dbReference>
<dbReference type="EMBL" id="JH712067">
    <property type="protein sequence ID" value="EFO18636.1"/>
    <property type="molecule type" value="Genomic_DNA"/>
</dbReference>
<dbReference type="CDD" id="cd14279">
    <property type="entry name" value="CUE"/>
    <property type="match status" value="1"/>
</dbReference>
<gene>
    <name evidence="2" type="ORF">LOAG_09861</name>
</gene>
<reference evidence="2" key="1">
    <citation type="submission" date="2012-04" db="EMBL/GenBank/DDBJ databases">
        <title>The Genome Sequence of Loa loa.</title>
        <authorList>
            <consortium name="The Broad Institute Genome Sequencing Platform"/>
            <consortium name="Broad Institute Genome Sequencing Center for Infectious Disease"/>
            <person name="Nutman T.B."/>
            <person name="Fink D.L."/>
            <person name="Russ C."/>
            <person name="Young S."/>
            <person name="Zeng Q."/>
            <person name="Gargeya S."/>
            <person name="Alvarado L."/>
            <person name="Berlin A."/>
            <person name="Chapman S.B."/>
            <person name="Chen Z."/>
            <person name="Freedman E."/>
            <person name="Gellesch M."/>
            <person name="Goldberg J."/>
            <person name="Griggs A."/>
            <person name="Gujja S."/>
            <person name="Heilman E.R."/>
            <person name="Heiman D."/>
            <person name="Howarth C."/>
            <person name="Mehta T."/>
            <person name="Neiman D."/>
            <person name="Pearson M."/>
            <person name="Roberts A."/>
            <person name="Saif S."/>
            <person name="Shea T."/>
            <person name="Shenoy N."/>
            <person name="Sisk P."/>
            <person name="Stolte C."/>
            <person name="Sykes S."/>
            <person name="White J."/>
            <person name="Yandava C."/>
            <person name="Haas B."/>
            <person name="Henn M.R."/>
            <person name="Nusbaum C."/>
            <person name="Birren B."/>
        </authorList>
    </citation>
    <scope>NUCLEOTIDE SEQUENCE [LARGE SCALE GENOMIC DNA]</scope>
</reference>
<dbReference type="KEGG" id="loa:LOAG_09861"/>
<dbReference type="GO" id="GO:0043130">
    <property type="term" value="F:ubiquitin binding"/>
    <property type="evidence" value="ECO:0007669"/>
    <property type="project" value="InterPro"/>
</dbReference>
<accession>A0A1S0TR23</accession>
<feature type="domain" description="CUE" evidence="1">
    <location>
        <begin position="1"/>
        <end position="34"/>
    </location>
</feature>
<dbReference type="CTD" id="9947301"/>